<feature type="transmembrane region" description="Helical" evidence="10">
    <location>
        <begin position="834"/>
        <end position="854"/>
    </location>
</feature>
<organism evidence="11 12">
    <name type="scientific">Symbiodinium natans</name>
    <dbReference type="NCBI Taxonomy" id="878477"/>
    <lineage>
        <taxon>Eukaryota</taxon>
        <taxon>Sar</taxon>
        <taxon>Alveolata</taxon>
        <taxon>Dinophyceae</taxon>
        <taxon>Suessiales</taxon>
        <taxon>Symbiodiniaceae</taxon>
        <taxon>Symbiodinium</taxon>
    </lineage>
</organism>
<comment type="subcellular location">
    <subcellularLocation>
        <location evidence="1">Endomembrane system</location>
        <topology evidence="1">Multi-pass membrane protein</topology>
    </subcellularLocation>
</comment>
<evidence type="ECO:0000256" key="7">
    <source>
        <dbReference type="PROSITE-ProRule" id="PRU00023"/>
    </source>
</evidence>
<feature type="coiled-coil region" evidence="8">
    <location>
        <begin position="129"/>
        <end position="156"/>
    </location>
</feature>
<keyword evidence="3" id="KW-0813">Transport</keyword>
<dbReference type="OrthoDB" id="5965864at2759"/>
<feature type="transmembrane region" description="Helical" evidence="10">
    <location>
        <begin position="922"/>
        <end position="940"/>
    </location>
</feature>
<dbReference type="GO" id="GO:0012505">
    <property type="term" value="C:endomembrane system"/>
    <property type="evidence" value="ECO:0007669"/>
    <property type="project" value="UniProtKB-SubCell"/>
</dbReference>
<dbReference type="PANTHER" id="PTHR10981:SF0">
    <property type="entry name" value="BATTENIN"/>
    <property type="match status" value="1"/>
</dbReference>
<keyword evidence="12" id="KW-1185">Reference proteome</keyword>
<evidence type="ECO:0000256" key="10">
    <source>
        <dbReference type="SAM" id="Phobius"/>
    </source>
</evidence>
<feature type="transmembrane region" description="Helical" evidence="10">
    <location>
        <begin position="860"/>
        <end position="878"/>
    </location>
</feature>
<dbReference type="Pfam" id="PF12796">
    <property type="entry name" value="Ank_2"/>
    <property type="match status" value="1"/>
</dbReference>
<feature type="transmembrane region" description="Helical" evidence="10">
    <location>
        <begin position="1097"/>
        <end position="1120"/>
    </location>
</feature>
<dbReference type="Pfam" id="PF00023">
    <property type="entry name" value="Ank"/>
    <property type="match status" value="1"/>
</dbReference>
<dbReference type="SUPFAM" id="SSF48403">
    <property type="entry name" value="Ankyrin repeat"/>
    <property type="match status" value="1"/>
</dbReference>
<keyword evidence="4 10" id="KW-0812">Transmembrane</keyword>
<dbReference type="SMART" id="SM00248">
    <property type="entry name" value="ANK"/>
    <property type="match status" value="3"/>
</dbReference>
<feature type="coiled-coil region" evidence="8">
    <location>
        <begin position="410"/>
        <end position="456"/>
    </location>
</feature>
<protein>
    <submittedName>
        <fullName evidence="11">BTN1 protein</fullName>
    </submittedName>
</protein>
<dbReference type="CDD" id="cd06174">
    <property type="entry name" value="MFS"/>
    <property type="match status" value="1"/>
</dbReference>
<reference evidence="11" key="1">
    <citation type="submission" date="2021-02" db="EMBL/GenBank/DDBJ databases">
        <authorList>
            <person name="Dougan E. K."/>
            <person name="Rhodes N."/>
            <person name="Thang M."/>
            <person name="Chan C."/>
        </authorList>
    </citation>
    <scope>NUCLEOTIDE SEQUENCE</scope>
</reference>
<feature type="transmembrane region" description="Helical" evidence="10">
    <location>
        <begin position="1005"/>
        <end position="1029"/>
    </location>
</feature>
<dbReference type="PRINTS" id="PR01315">
    <property type="entry name" value="BATTENIN"/>
</dbReference>
<dbReference type="GO" id="GO:0051453">
    <property type="term" value="P:regulation of intracellular pH"/>
    <property type="evidence" value="ECO:0007669"/>
    <property type="project" value="TreeGrafter"/>
</dbReference>
<feature type="region of interest" description="Disordered" evidence="9">
    <location>
        <begin position="1675"/>
        <end position="1704"/>
    </location>
</feature>
<feature type="region of interest" description="Disordered" evidence="9">
    <location>
        <begin position="515"/>
        <end position="542"/>
    </location>
</feature>
<gene>
    <name evidence="11" type="primary">BTN1</name>
    <name evidence="11" type="ORF">SNAT2548_LOCUS28584</name>
</gene>
<dbReference type="EMBL" id="CAJNDS010002523">
    <property type="protein sequence ID" value="CAE7510418.1"/>
    <property type="molecule type" value="Genomic_DNA"/>
</dbReference>
<dbReference type="SUPFAM" id="SSF103473">
    <property type="entry name" value="MFS general substrate transporter"/>
    <property type="match status" value="1"/>
</dbReference>
<dbReference type="PROSITE" id="PS50088">
    <property type="entry name" value="ANK_REPEAT"/>
    <property type="match status" value="2"/>
</dbReference>
<feature type="compositionally biased region" description="Low complexity" evidence="9">
    <location>
        <begin position="1684"/>
        <end position="1696"/>
    </location>
</feature>
<evidence type="ECO:0000313" key="12">
    <source>
        <dbReference type="Proteomes" id="UP000604046"/>
    </source>
</evidence>
<comment type="caution">
    <text evidence="11">The sequence shown here is derived from an EMBL/GenBank/DDBJ whole genome shotgun (WGS) entry which is preliminary data.</text>
</comment>
<keyword evidence="7" id="KW-0040">ANK repeat</keyword>
<evidence type="ECO:0000256" key="5">
    <source>
        <dbReference type="ARBA" id="ARBA00022989"/>
    </source>
</evidence>
<accession>A0A812T9J7</accession>
<feature type="repeat" description="ANK" evidence="7">
    <location>
        <begin position="1615"/>
        <end position="1647"/>
    </location>
</feature>
<name>A0A812T9J7_9DINO</name>
<evidence type="ECO:0000256" key="9">
    <source>
        <dbReference type="SAM" id="MobiDB-lite"/>
    </source>
</evidence>
<evidence type="ECO:0000256" key="2">
    <source>
        <dbReference type="ARBA" id="ARBA00007467"/>
    </source>
</evidence>
<feature type="transmembrane region" description="Helical" evidence="10">
    <location>
        <begin position="1071"/>
        <end position="1091"/>
    </location>
</feature>
<dbReference type="InterPro" id="IPR002110">
    <property type="entry name" value="Ankyrin_rpt"/>
</dbReference>
<feature type="transmembrane region" description="Helical" evidence="10">
    <location>
        <begin position="788"/>
        <end position="814"/>
    </location>
</feature>
<feature type="repeat" description="ANK" evidence="7">
    <location>
        <begin position="1520"/>
        <end position="1544"/>
    </location>
</feature>
<feature type="transmembrane region" description="Helical" evidence="10">
    <location>
        <begin position="890"/>
        <end position="910"/>
    </location>
</feature>
<keyword evidence="5 10" id="KW-1133">Transmembrane helix</keyword>
<evidence type="ECO:0000256" key="8">
    <source>
        <dbReference type="SAM" id="Coils"/>
    </source>
</evidence>
<evidence type="ECO:0000256" key="6">
    <source>
        <dbReference type="ARBA" id="ARBA00023136"/>
    </source>
</evidence>
<evidence type="ECO:0000313" key="11">
    <source>
        <dbReference type="EMBL" id="CAE7510418.1"/>
    </source>
</evidence>
<keyword evidence="6 10" id="KW-0472">Membrane</keyword>
<evidence type="ECO:0000256" key="1">
    <source>
        <dbReference type="ARBA" id="ARBA00004127"/>
    </source>
</evidence>
<dbReference type="GO" id="GO:0005773">
    <property type="term" value="C:vacuole"/>
    <property type="evidence" value="ECO:0007669"/>
    <property type="project" value="TreeGrafter"/>
</dbReference>
<dbReference type="InterPro" id="IPR003492">
    <property type="entry name" value="Battenin_disease_Cln3"/>
</dbReference>
<keyword evidence="8" id="KW-0175">Coiled coil</keyword>
<comment type="similarity">
    <text evidence="2">Belongs to the battenin family.</text>
</comment>
<proteinExistence type="inferred from homology"/>
<evidence type="ECO:0000256" key="3">
    <source>
        <dbReference type="ARBA" id="ARBA00022448"/>
    </source>
</evidence>
<feature type="transmembrane region" description="Helical" evidence="10">
    <location>
        <begin position="762"/>
        <end position="782"/>
    </location>
</feature>
<dbReference type="Pfam" id="PF02487">
    <property type="entry name" value="CLN3"/>
    <property type="match status" value="1"/>
</dbReference>
<sequence>MALLGLPAEERMGSMHRFELRSGRSASSPSLLHKGQAGYPRSVAVPRQPVTAFQARESVTSARMEPMVLANPVTTNDLEDRLRRRERCFGTLRASWRVKNCFSVWRSFVQMQNEAVRVQQDHEAQLRAIFDLRELLAQKEQEVRQLSLLVRTGERKRSSLERSVHVMHTGALDLVLRTRAFGAWRLLSLRDRLAGALQRVEAEAVQREADLERQLLLQLEDASSNNRRLEAELRSSERRQRVMAEEIAALQRQLDEAEAQLRKARQRHAANSDRLAMAGTEREAKAAAWALWLRALAVLRRERHEREVMEHQQALKDAAERHRFEMEEWRRDADDDRHRRESDWRSHHEKLESSWHKKLKQAEEEWERRLQQRLAEMEADFERQHALSQDQHHQAIRGNQDVFDLELARVHQAHEDQRKLREEEDRVQAEKHQLFLEELQRQQDEAKQKLLMSSLAALGGQRTQGLRSAYFLAWAQYLAHVKRDRSAEETLLSLDRKDQELRQLLAQHDALHQKLQEQEAASARQRTSHRQQALRRSDRLLGGPGLSPKEKLWISQVLGAWLLVAVAMRLARARELEASEADQLRAELQRLKVEGGKALRSQARETLETRRRQALLLQILRSWMRVVWQQHLQAHRSETDEMSKLLRSRKDLLLHRTCEAFGRKLRRHLLWTMFQSWRSRVDVSADALGSRQSYEVKMDRLGRQLLLRASSVLLTSSFTAWSRTARLLRFDRAAQQMLSKVDFLQRWGQSRRDHLLDKSEDLGRLCLARVALAVWSQAFWILGLLNNFLWVVLNAGANEINSAGVALVYLVNVLPSLMMKLSGPYWFHYVSYKYRIWIIALLMVLCLLQVAWGQGPYQKLLGVAMASLAAGIGEASLLAMSSFYEAKPCLTAWSSGTGFAGIAGYVWSLLFDYLDACFQVELMVALWLPVAFLLAFHCILGPPWIDEERGIANVNLSVPDCTVDSPSSNSEELESEESTVTEHHASELATAKLSVKERFSYILSLWPYTVPLFLVYAAEYTIQAGFWAAMGFPVTDPTSRHKFYKWANFMYQIGVFISRSTFILICRNRKVLWSGGFLQVVMALFFAAAAWQPFGDWWLLAPAFFVGCLGGGVYVGAFTLIAQEQPPSFVELALSAASVADTFGMIAADIMGLLIQGCVFGHLQVLDEAPDFKCGFDIWDSLNKTVSAKTYEARGAQLEKQRRTWSSELRRRADRGSNCGSRLAGKFWTLKMRLLVFATFMTWRLRLVNESSAKLRRTMADREAAEHAGASRSLLLTDAFRRWRRFANARAAERAAQLSAPAPGAPGRVVSVVSAIEERRTRVLALEAFHRYALDIQNPTSVHVIHGMERLTWCTRRRRVTGVLGTASFGFGNLQGRHVPCCFKARLLARRTGPTDLPGEEWWPDLGRCHLTAQLRMHPEDGRFLSLDRLWAAIRARPEAVNTATPEGKPLTIAVKKGCRGAAELLRNSGGVLTCAGADQLLRDSAARGNVEALRLLLFEASGRLRSEPWASPNARPVKHGGTPLDMAVSRNQQECVELLLKAGGRHSLHRAAELAMPAMVRAWLDEGAAVEECDSSGATPLLLAAKGTGRVAERTECLELLLRADAMVDALPITQETPLMHAAARGVYEHCKLLLEARADCHRRDRRDRQPIDHAATKEVRALLSSAMSSCRGESQSEEWWEPPTSTPATSATPGPFGPFGPSDTDSFPDPCANWCQVSHVPRSARAASEASSFCCIASSVSNHMFARIQV</sequence>
<dbReference type="InterPro" id="IPR036259">
    <property type="entry name" value="MFS_trans_sf"/>
</dbReference>
<dbReference type="PANTHER" id="PTHR10981">
    <property type="entry name" value="BATTENIN"/>
    <property type="match status" value="1"/>
</dbReference>
<dbReference type="GO" id="GO:0016020">
    <property type="term" value="C:membrane"/>
    <property type="evidence" value="ECO:0007669"/>
    <property type="project" value="InterPro"/>
</dbReference>
<feature type="coiled-coil region" evidence="8">
    <location>
        <begin position="202"/>
        <end position="274"/>
    </location>
</feature>
<feature type="region of interest" description="Disordered" evidence="9">
    <location>
        <begin position="962"/>
        <end position="983"/>
    </location>
</feature>
<dbReference type="InterPro" id="IPR036770">
    <property type="entry name" value="Ankyrin_rpt-contain_sf"/>
</dbReference>
<feature type="transmembrane region" description="Helical" evidence="10">
    <location>
        <begin position="1132"/>
        <end position="1155"/>
    </location>
</feature>
<dbReference type="Proteomes" id="UP000604046">
    <property type="component" value="Unassembled WGS sequence"/>
</dbReference>
<dbReference type="PROSITE" id="PS50297">
    <property type="entry name" value="ANK_REP_REGION"/>
    <property type="match status" value="1"/>
</dbReference>
<dbReference type="Gene3D" id="1.25.40.20">
    <property type="entry name" value="Ankyrin repeat-containing domain"/>
    <property type="match status" value="1"/>
</dbReference>
<evidence type="ECO:0000256" key="4">
    <source>
        <dbReference type="ARBA" id="ARBA00022692"/>
    </source>
</evidence>